<comment type="caution">
    <text evidence="2">The sequence shown here is derived from an EMBL/GenBank/DDBJ whole genome shotgun (WGS) entry which is preliminary data.</text>
</comment>
<dbReference type="EMBL" id="VSRR010001209">
    <property type="protein sequence ID" value="MPC23459.1"/>
    <property type="molecule type" value="Genomic_DNA"/>
</dbReference>
<proteinExistence type="predicted"/>
<sequence>MNSSAASRTSLSGSSAQCCTARTTKLSTSSSLHREETKKSSCTSVRAAFLAAASPSPSTADRARWGRFSSSSSSSDHAYHIHADDVGKNGEGTGSDITLNIPNGCDNGTVEMVTPQPVDKVRVLWRAAEERVTVMSTSRAESRTSHFTSARYTANTYHGGHAISPRTWKIN</sequence>
<organism evidence="2 3">
    <name type="scientific">Portunus trituberculatus</name>
    <name type="common">Swimming crab</name>
    <name type="synonym">Neptunus trituberculatus</name>
    <dbReference type="NCBI Taxonomy" id="210409"/>
    <lineage>
        <taxon>Eukaryota</taxon>
        <taxon>Metazoa</taxon>
        <taxon>Ecdysozoa</taxon>
        <taxon>Arthropoda</taxon>
        <taxon>Crustacea</taxon>
        <taxon>Multicrustacea</taxon>
        <taxon>Malacostraca</taxon>
        <taxon>Eumalacostraca</taxon>
        <taxon>Eucarida</taxon>
        <taxon>Decapoda</taxon>
        <taxon>Pleocyemata</taxon>
        <taxon>Brachyura</taxon>
        <taxon>Eubrachyura</taxon>
        <taxon>Portunoidea</taxon>
        <taxon>Portunidae</taxon>
        <taxon>Portuninae</taxon>
        <taxon>Portunus</taxon>
    </lineage>
</organism>
<keyword evidence="3" id="KW-1185">Reference proteome</keyword>
<feature type="region of interest" description="Disordered" evidence="1">
    <location>
        <begin position="18"/>
        <end position="38"/>
    </location>
</feature>
<reference evidence="2 3" key="1">
    <citation type="submission" date="2019-05" db="EMBL/GenBank/DDBJ databases">
        <title>Another draft genome of Portunus trituberculatus and its Hox gene families provides insights of decapod evolution.</title>
        <authorList>
            <person name="Jeong J.-H."/>
            <person name="Song I."/>
            <person name="Kim S."/>
            <person name="Choi T."/>
            <person name="Kim D."/>
            <person name="Ryu S."/>
            <person name="Kim W."/>
        </authorList>
    </citation>
    <scope>NUCLEOTIDE SEQUENCE [LARGE SCALE GENOMIC DNA]</scope>
    <source>
        <tissue evidence="2">Muscle</tissue>
    </source>
</reference>
<dbReference type="AlphaFoldDB" id="A0A5B7DQW8"/>
<evidence type="ECO:0000256" key="1">
    <source>
        <dbReference type="SAM" id="MobiDB-lite"/>
    </source>
</evidence>
<accession>A0A5B7DQW8</accession>
<evidence type="ECO:0000313" key="3">
    <source>
        <dbReference type="Proteomes" id="UP000324222"/>
    </source>
</evidence>
<feature type="compositionally biased region" description="Polar residues" evidence="1">
    <location>
        <begin position="18"/>
        <end position="31"/>
    </location>
</feature>
<gene>
    <name evidence="2" type="ORF">E2C01_016508</name>
</gene>
<feature type="region of interest" description="Disordered" evidence="1">
    <location>
        <begin position="56"/>
        <end position="77"/>
    </location>
</feature>
<evidence type="ECO:0000313" key="2">
    <source>
        <dbReference type="EMBL" id="MPC23459.1"/>
    </source>
</evidence>
<name>A0A5B7DQW8_PORTR</name>
<protein>
    <submittedName>
        <fullName evidence="2">Uncharacterized protein</fullName>
    </submittedName>
</protein>
<dbReference type="Proteomes" id="UP000324222">
    <property type="component" value="Unassembled WGS sequence"/>
</dbReference>